<dbReference type="GO" id="GO:0050660">
    <property type="term" value="F:flavin adenine dinucleotide binding"/>
    <property type="evidence" value="ECO:0007669"/>
    <property type="project" value="TreeGrafter"/>
</dbReference>
<dbReference type="PANTHER" id="PTHR43539:SF78">
    <property type="entry name" value="FLAVIN-CONTAINING MONOOXYGENASE"/>
    <property type="match status" value="1"/>
</dbReference>
<dbReference type="Pfam" id="PF13738">
    <property type="entry name" value="Pyr_redox_3"/>
    <property type="match status" value="1"/>
</dbReference>
<evidence type="ECO:0000313" key="3">
    <source>
        <dbReference type="EMBL" id="SQH98203.1"/>
    </source>
</evidence>
<dbReference type="GO" id="GO:0004497">
    <property type="term" value="F:monooxygenase activity"/>
    <property type="evidence" value="ECO:0007669"/>
    <property type="project" value="TreeGrafter"/>
</dbReference>
<dbReference type="AlphaFoldDB" id="A0A2X4R8C9"/>
<dbReference type="Proteomes" id="UP000594905">
    <property type="component" value="Chromosome"/>
</dbReference>
<evidence type="ECO:0000313" key="4">
    <source>
        <dbReference type="Proteomes" id="UP000249264"/>
    </source>
</evidence>
<dbReference type="RefSeq" id="WP_039672764.1">
    <property type="nucleotide sequence ID" value="NZ_CP065689.1"/>
</dbReference>
<protein>
    <submittedName>
        <fullName evidence="2 3">Oxidoreductase</fullName>
        <ecNumber evidence="3">1.-.-.-</ecNumber>
    </submittedName>
</protein>
<dbReference type="Proteomes" id="UP000249264">
    <property type="component" value="Chromosome 1"/>
</dbReference>
<dbReference type="InterPro" id="IPR050982">
    <property type="entry name" value="Auxin_biosynth/cation_transpt"/>
</dbReference>
<dbReference type="EMBL" id="CP065689">
    <property type="protein sequence ID" value="QPS59897.1"/>
    <property type="molecule type" value="Genomic_DNA"/>
</dbReference>
<dbReference type="EC" id="1.-.-.-" evidence="3"/>
<reference evidence="2 5" key="2">
    <citation type="submission" date="2020-12" db="EMBL/GenBank/DDBJ databases">
        <title>FDA dAtabase for Regulatory Grade micrObial Sequences (FDA-ARGOS): Supporting development and validation of Infectious Disease Dx tests.</title>
        <authorList>
            <person name="Sproer C."/>
            <person name="Gronow S."/>
            <person name="Severitt S."/>
            <person name="Schroder I."/>
            <person name="Tallon L."/>
            <person name="Sadzewicz L."/>
            <person name="Zhao X."/>
            <person name="Boylan J."/>
            <person name="Ott S."/>
            <person name="Bowen H."/>
            <person name="Vavikolanu K."/>
            <person name="Mehta A."/>
            <person name="Aluvathingal J."/>
            <person name="Nadendla S."/>
            <person name="Lowell S."/>
            <person name="Myers T."/>
            <person name="Yan Y."/>
            <person name="Sichtig H."/>
        </authorList>
    </citation>
    <scope>NUCLEOTIDE SEQUENCE [LARGE SCALE GENOMIC DNA]</scope>
    <source>
        <strain evidence="2 5">FDAARGOS_894</strain>
    </source>
</reference>
<dbReference type="PRINTS" id="PR00469">
    <property type="entry name" value="PNDRDTASEII"/>
</dbReference>
<dbReference type="Gene3D" id="3.50.50.60">
    <property type="entry name" value="FAD/NAD(P)-binding domain"/>
    <property type="match status" value="1"/>
</dbReference>
<dbReference type="OrthoDB" id="9808049at2"/>
<sequence>MHAYDCVVVGGGQSGLATGYYLRKKKLDFLILDANPTPGGAWQHVWDSLTLFSDAESSTLPGWPMPHYPGFPPATHVVDYLTRYEERYDLPVRHGVEVTAVLDDAPFFRLSTTHGEFRARTVVAATGTWTAPFIPFYPGAFAGRQWHTANYPGPAPFLPDAQHDAGRVAVVGAGNSGAQIAAELALGGVDTTWFTTHPPRWMPDDVDGRVLFSRNRQRMLALAKGEPDPGSESELGDIVMVPPVLKARDSGLLDTTPMFESLDELTEQGFSDLIWATGFRPALRPFTGLLRNGKPTVEGFFPVGYGSWTGPGSATITGVSPYARQVATTIAERVRLTPNA</sequence>
<dbReference type="STRING" id="38301.NX84_00790"/>
<dbReference type="EMBL" id="LS483460">
    <property type="protein sequence ID" value="SQH98203.1"/>
    <property type="molecule type" value="Genomic_DNA"/>
</dbReference>
<keyword evidence="5" id="KW-1185">Reference proteome</keyword>
<dbReference type="PRINTS" id="PR00368">
    <property type="entry name" value="FADPNR"/>
</dbReference>
<name>A0A2X4R8C9_9CORY</name>
<dbReference type="PANTHER" id="PTHR43539">
    <property type="entry name" value="FLAVIN-BINDING MONOOXYGENASE-LIKE PROTEIN (AFU_ORTHOLOGUE AFUA_4G09220)"/>
    <property type="match status" value="1"/>
</dbReference>
<dbReference type="InterPro" id="IPR036188">
    <property type="entry name" value="FAD/NAD-bd_sf"/>
</dbReference>
<reference evidence="3 4" key="1">
    <citation type="submission" date="2018-06" db="EMBL/GenBank/DDBJ databases">
        <authorList>
            <consortium name="Pathogen Informatics"/>
            <person name="Doyle S."/>
        </authorList>
    </citation>
    <scope>NUCLEOTIDE SEQUENCE [LARGE SCALE GENOMIC DNA]</scope>
    <source>
        <strain evidence="3 4">NCTC10288</strain>
    </source>
</reference>
<keyword evidence="1 3" id="KW-0560">Oxidoreductase</keyword>
<evidence type="ECO:0000256" key="1">
    <source>
        <dbReference type="ARBA" id="ARBA00023002"/>
    </source>
</evidence>
<accession>A0A2X4R8C9</accession>
<dbReference type="SUPFAM" id="SSF51905">
    <property type="entry name" value="FAD/NAD(P)-binding domain"/>
    <property type="match status" value="2"/>
</dbReference>
<dbReference type="GeneID" id="70782054"/>
<organism evidence="3 4">
    <name type="scientific">Corynebacterium minutissimum</name>
    <dbReference type="NCBI Taxonomy" id="38301"/>
    <lineage>
        <taxon>Bacteria</taxon>
        <taxon>Bacillati</taxon>
        <taxon>Actinomycetota</taxon>
        <taxon>Actinomycetes</taxon>
        <taxon>Mycobacteriales</taxon>
        <taxon>Corynebacteriaceae</taxon>
        <taxon>Corynebacterium</taxon>
    </lineage>
</organism>
<proteinExistence type="predicted"/>
<evidence type="ECO:0000313" key="5">
    <source>
        <dbReference type="Proteomes" id="UP000594905"/>
    </source>
</evidence>
<evidence type="ECO:0000313" key="2">
    <source>
        <dbReference type="EMBL" id="QPS59897.1"/>
    </source>
</evidence>
<gene>
    <name evidence="3" type="primary">czcO</name>
    <name evidence="2" type="ORF">I6G51_01385</name>
    <name evidence="3" type="ORF">NCTC10288_00102</name>
</gene>
<dbReference type="KEGG" id="cmin:NCTC10288_00102"/>